<name>A0ABM7QP75_9GAMM</name>
<evidence type="ECO:0008006" key="4">
    <source>
        <dbReference type="Google" id="ProtNLM"/>
    </source>
</evidence>
<dbReference type="EMBL" id="AP024563">
    <property type="protein sequence ID" value="BCU07706.1"/>
    <property type="molecule type" value="Genomic_DNA"/>
</dbReference>
<protein>
    <recommendedName>
        <fullName evidence="4">Superinfection immunity protein</fullName>
    </recommendedName>
</protein>
<dbReference type="RefSeq" id="WP_213378783.1">
    <property type="nucleotide sequence ID" value="NZ_AP024563.1"/>
</dbReference>
<dbReference type="Proteomes" id="UP000680679">
    <property type="component" value="Chromosome"/>
</dbReference>
<evidence type="ECO:0000313" key="3">
    <source>
        <dbReference type="Proteomes" id="UP000680679"/>
    </source>
</evidence>
<keyword evidence="1" id="KW-0472">Membrane</keyword>
<proteinExistence type="predicted"/>
<accession>A0ABM7QP75</accession>
<gene>
    <name evidence="2" type="ORF">Atep_23830</name>
</gene>
<feature type="transmembrane region" description="Helical" evidence="1">
    <location>
        <begin position="67"/>
        <end position="86"/>
    </location>
</feature>
<sequence length="140" mass="16041">MDQHPSSDRAQGWRPSTWIAAIERRIPPVLIENLRRLGLRRGIPVFVLVWLLLLLAVDAIYPIDVRGWFISALLILFYLLPTWLAFDQGHRRRVLISVLNVLLGWTIIGWIGLLLWSMTRSHRDTQALHESETGALGTDA</sequence>
<keyword evidence="1" id="KW-1133">Transmembrane helix</keyword>
<evidence type="ECO:0000313" key="2">
    <source>
        <dbReference type="EMBL" id="BCU07706.1"/>
    </source>
</evidence>
<dbReference type="InterPro" id="IPR016410">
    <property type="entry name" value="Phage_imm"/>
</dbReference>
<reference evidence="2 3" key="1">
    <citation type="submission" date="2021-04" db="EMBL/GenBank/DDBJ databases">
        <title>Complete genome sequencing of Allochromatium tepidum strain NZ.</title>
        <authorList>
            <person name="Tsukatani Y."/>
            <person name="Mori H."/>
        </authorList>
    </citation>
    <scope>NUCLEOTIDE SEQUENCE [LARGE SCALE GENOMIC DNA]</scope>
    <source>
        <strain evidence="2 3">NZ</strain>
    </source>
</reference>
<feature type="transmembrane region" description="Helical" evidence="1">
    <location>
        <begin position="98"/>
        <end position="118"/>
    </location>
</feature>
<feature type="transmembrane region" description="Helical" evidence="1">
    <location>
        <begin position="43"/>
        <end position="61"/>
    </location>
</feature>
<keyword evidence="1" id="KW-0812">Transmembrane</keyword>
<keyword evidence="3" id="KW-1185">Reference proteome</keyword>
<dbReference type="Pfam" id="PF14373">
    <property type="entry name" value="Imm_superinfect"/>
    <property type="match status" value="1"/>
</dbReference>
<organism evidence="2 3">
    <name type="scientific">Allochromatium tepidum</name>
    <dbReference type="NCBI Taxonomy" id="553982"/>
    <lineage>
        <taxon>Bacteria</taxon>
        <taxon>Pseudomonadati</taxon>
        <taxon>Pseudomonadota</taxon>
        <taxon>Gammaproteobacteria</taxon>
        <taxon>Chromatiales</taxon>
        <taxon>Chromatiaceae</taxon>
        <taxon>Allochromatium</taxon>
    </lineage>
</organism>
<evidence type="ECO:0000256" key="1">
    <source>
        <dbReference type="SAM" id="Phobius"/>
    </source>
</evidence>